<dbReference type="Proteomes" id="UP000078512">
    <property type="component" value="Unassembled WGS sequence"/>
</dbReference>
<keyword evidence="4 5" id="KW-0539">Nucleus</keyword>
<evidence type="ECO:0000313" key="7">
    <source>
        <dbReference type="EMBL" id="OAQ29685.1"/>
    </source>
</evidence>
<comment type="similarity">
    <text evidence="2 5">Belongs to the RRS1 family.</text>
</comment>
<feature type="region of interest" description="Disordered" evidence="6">
    <location>
        <begin position="157"/>
        <end position="208"/>
    </location>
</feature>
<sequence length="298" mass="33843">MDVSGVLEAHKQKFKSVSVEGKVIPLEYDLGLLTAYDQNPIDEAELKKNKDEYLQSLSRDNAQLLFNEIFQLPTISDDNGVMAMLPVPTTLLPREKPLPKPKPETRWEKFAKAKGIVNRKKERMVFDDNTGEYKPRWGYKGINDDGSKDWIIEVPSGANPMEDQYEARREAKKERIDKNDKRRQRNLEEAAVASKMDQKTVNKGERPNMDNARAMKRKEIENQILISKNSTASAGKFDEAIKGDLKPKGIKRKFEPNVTADLSKEKAGNMSILDRVVGKNGEDLVNVRKAIKATKSRK</sequence>
<evidence type="ECO:0000313" key="8">
    <source>
        <dbReference type="Proteomes" id="UP000078512"/>
    </source>
</evidence>
<reference evidence="7 8" key="1">
    <citation type="submission" date="2016-05" db="EMBL/GenBank/DDBJ databases">
        <title>Genome sequencing reveals origins of a unique bacterial endosymbiosis in the earliest lineages of terrestrial Fungi.</title>
        <authorList>
            <consortium name="DOE Joint Genome Institute"/>
            <person name="Uehling J."/>
            <person name="Gryganskyi A."/>
            <person name="Hameed K."/>
            <person name="Tschaplinski T."/>
            <person name="Misztal P."/>
            <person name="Wu S."/>
            <person name="Desiro A."/>
            <person name="Vande Pol N."/>
            <person name="Du Z.-Y."/>
            <person name="Zienkiewicz A."/>
            <person name="Zienkiewicz K."/>
            <person name="Morin E."/>
            <person name="Tisserant E."/>
            <person name="Splivallo R."/>
            <person name="Hainaut M."/>
            <person name="Henrissat B."/>
            <person name="Ohm R."/>
            <person name="Kuo A."/>
            <person name="Yan J."/>
            <person name="Lipzen A."/>
            <person name="Nolan M."/>
            <person name="Labutti K."/>
            <person name="Barry K."/>
            <person name="Goldstein A."/>
            <person name="Labbe J."/>
            <person name="Schadt C."/>
            <person name="Tuskan G."/>
            <person name="Grigoriev I."/>
            <person name="Martin F."/>
            <person name="Vilgalys R."/>
            <person name="Bonito G."/>
        </authorList>
    </citation>
    <scope>NUCLEOTIDE SEQUENCE [LARGE SCALE GENOMIC DNA]</scope>
    <source>
        <strain evidence="7 8">AG-77</strain>
    </source>
</reference>
<evidence type="ECO:0000256" key="6">
    <source>
        <dbReference type="SAM" id="MobiDB-lite"/>
    </source>
</evidence>
<dbReference type="GO" id="GO:0005634">
    <property type="term" value="C:nucleus"/>
    <property type="evidence" value="ECO:0007669"/>
    <property type="project" value="UniProtKB-SubCell"/>
</dbReference>
<keyword evidence="8" id="KW-1185">Reference proteome</keyword>
<dbReference type="GO" id="GO:0042254">
    <property type="term" value="P:ribosome biogenesis"/>
    <property type="evidence" value="ECO:0007669"/>
    <property type="project" value="UniProtKB-KW"/>
</dbReference>
<feature type="compositionally biased region" description="Basic and acidic residues" evidence="6">
    <location>
        <begin position="196"/>
        <end position="208"/>
    </location>
</feature>
<dbReference type="Pfam" id="PF04939">
    <property type="entry name" value="RRS1"/>
    <property type="match status" value="1"/>
</dbReference>
<gene>
    <name evidence="7" type="ORF">K457DRAFT_94336</name>
</gene>
<evidence type="ECO:0000256" key="3">
    <source>
        <dbReference type="ARBA" id="ARBA00022517"/>
    </source>
</evidence>
<evidence type="ECO:0000256" key="2">
    <source>
        <dbReference type="ARBA" id="ARBA00010077"/>
    </source>
</evidence>
<evidence type="ECO:0000256" key="1">
    <source>
        <dbReference type="ARBA" id="ARBA00004123"/>
    </source>
</evidence>
<comment type="function">
    <text evidence="5">Involved in ribosomal large subunit assembly.</text>
</comment>
<feature type="compositionally biased region" description="Basic and acidic residues" evidence="6">
    <location>
        <begin position="165"/>
        <end position="188"/>
    </location>
</feature>
<accession>A0A197JWT8</accession>
<proteinExistence type="inferred from homology"/>
<dbReference type="InterPro" id="IPR007023">
    <property type="entry name" value="Ribosom_reg"/>
</dbReference>
<protein>
    <recommendedName>
        <fullName evidence="5">Ribosome biogenesis regulatory protein</fullName>
    </recommendedName>
</protein>
<comment type="subcellular location">
    <subcellularLocation>
        <location evidence="1 5">Nucleus</location>
    </subcellularLocation>
</comment>
<dbReference type="EMBL" id="KV442039">
    <property type="protein sequence ID" value="OAQ29685.1"/>
    <property type="molecule type" value="Genomic_DNA"/>
</dbReference>
<organism evidence="7 8">
    <name type="scientific">Linnemannia elongata AG-77</name>
    <dbReference type="NCBI Taxonomy" id="1314771"/>
    <lineage>
        <taxon>Eukaryota</taxon>
        <taxon>Fungi</taxon>
        <taxon>Fungi incertae sedis</taxon>
        <taxon>Mucoromycota</taxon>
        <taxon>Mortierellomycotina</taxon>
        <taxon>Mortierellomycetes</taxon>
        <taxon>Mortierellales</taxon>
        <taxon>Mortierellaceae</taxon>
        <taxon>Linnemannia</taxon>
    </lineage>
</organism>
<evidence type="ECO:0000256" key="4">
    <source>
        <dbReference type="ARBA" id="ARBA00023242"/>
    </source>
</evidence>
<keyword evidence="3 5" id="KW-0690">Ribosome biogenesis</keyword>
<name>A0A197JWT8_9FUNG</name>
<dbReference type="OrthoDB" id="28455at2759"/>
<dbReference type="AlphaFoldDB" id="A0A197JWT8"/>
<dbReference type="STRING" id="1314771.A0A197JWT8"/>
<evidence type="ECO:0000256" key="5">
    <source>
        <dbReference type="RuleBase" id="RU364132"/>
    </source>
</evidence>